<dbReference type="PROSITE" id="PS51384">
    <property type="entry name" value="FAD_FR"/>
    <property type="match status" value="1"/>
</dbReference>
<evidence type="ECO:0000259" key="7">
    <source>
        <dbReference type="PROSITE" id="PS51669"/>
    </source>
</evidence>
<dbReference type="SUPFAM" id="SSF54292">
    <property type="entry name" value="2Fe-2S ferredoxin-like"/>
    <property type="match status" value="1"/>
</dbReference>
<dbReference type="InterPro" id="IPR012675">
    <property type="entry name" value="Beta-grasp_dom_sf"/>
</dbReference>
<dbReference type="GO" id="GO:0051536">
    <property type="term" value="F:iron-sulfur cluster binding"/>
    <property type="evidence" value="ECO:0007669"/>
    <property type="project" value="UniProtKB-KW"/>
</dbReference>
<evidence type="ECO:0000256" key="3">
    <source>
        <dbReference type="ARBA" id="ARBA00023004"/>
    </source>
</evidence>
<evidence type="ECO:0000256" key="4">
    <source>
        <dbReference type="ARBA" id="ARBA00023014"/>
    </source>
</evidence>
<dbReference type="CDD" id="cd02781">
    <property type="entry name" value="MopB_CT_Acetylene-hydratase"/>
    <property type="match status" value="1"/>
</dbReference>
<dbReference type="InterPro" id="IPR009010">
    <property type="entry name" value="Asp_de-COase-like_dom_sf"/>
</dbReference>
<dbReference type="InterPro" id="IPR006656">
    <property type="entry name" value="Mopterin_OxRdtase"/>
</dbReference>
<accession>A0A1G7ZLN3</accession>
<dbReference type="Gene3D" id="3.40.50.80">
    <property type="entry name" value="Nucleotide-binding domain of ferredoxin-NADP reductase (FNR) module"/>
    <property type="match status" value="1"/>
</dbReference>
<dbReference type="SUPFAM" id="SSF50692">
    <property type="entry name" value="ADC-like"/>
    <property type="match status" value="1"/>
</dbReference>
<dbReference type="Pfam" id="PF00384">
    <property type="entry name" value="Molybdopterin"/>
    <property type="match status" value="1"/>
</dbReference>
<dbReference type="InterPro" id="IPR039261">
    <property type="entry name" value="FNR_nucleotide-bd"/>
</dbReference>
<sequence>MDFVLALKAGYCTLCRSRCGTLNTVENDRLIAVQPNPEHPTGAAMCLKGKAAPELVDSADRLLYPMRRSRPKGDADPGWERISWDEALDEIASRMGDIKARRGAEAFAFSVTTPSGTPLSDSIDWIERLIRRYGSPNTCYATEICNWHKDVAHAFTFGCGIPVADYRNAGLILLWGHNPTNTWLAQAQAIADGRQNGARLLVVDPRGTALAREADVWLQVKPGSDAALAMGLANLLIESGRFDMAFIDRWSNGALLVRTDNGRFLRASDLTVDGDDSWLAWDERRDAAVLLPSLPQDDEGLRVSLRGRYLIDTLSGPVSCRPAFDLYRETCATFTPSLTAELTWVPEETLRKAADLIADAHSVAYHAWSGVAQQHNASQAERAIACLYALTGSFDAPGGNRLLGKLPTIQVSGQDLIAPEQQAKALGLSQRPLGPPSQGWIMARDLYHAILDGQSYKVEGLLAFGSNPLSSQADAELGIEALKALEFYAHCDLFINPTARYADILLPVNTPWEREGLRLGFEISERAQQHVQLRQRMVSPRGESRSDNDIVFALANRLGMADDFFGGTLEQGWNAMLEPMGLSTSQLRERPEGIDVPLRHEHFKYRHSGFATPTSRVELYSERLLDHGYAALPESAAPAAADARFPLLLTSAKNGYFCHSQHRNLSSLRRKAPAPGLLIARELAHEKGIAENDWVRISTAAGSARFQARLDDHLHPRVVVGEFGWWQANQALGLDETPVHGAGNSSYNALASAEHCDTISGSVPLRELHCSLRREAPPQQVPARWSGFRAFIVTERRSEAEGVTSVHLQAADGGLLPDYRPGQHITLRVDTPGDGEQTRAYSLTGPAVDPDRRQYRIAVRHAQGVTTEGSAWFGKLSSHINQALAVGDRVEVQAPGGTFLIPERSQRPLVFYAGGVGITPFMSALESAAALEFSGDILLLYGNRSGAGHAFRERLEALGQRLPGLRVVDVYSAPTAEEKLHLDFQVRGNVSRSLVPDSFFARRALHYLCGPQVMMDTLIGELLAAGVPRFDIFNEVFRSPAVLPSGNQRFAVTFARSGQTHEWNNEAGPLLTFAERLGIQLPSGCRVGQCESCVVRVLEGEVVHLHGQEPEDARVCLSCQAIPATTLTLDA</sequence>
<dbReference type="STRING" id="29435.SAMN05216588_102396"/>
<dbReference type="InterPro" id="IPR036010">
    <property type="entry name" value="2Fe-2S_ferredoxin-like_sf"/>
</dbReference>
<dbReference type="PROSITE" id="PS51085">
    <property type="entry name" value="2FE2S_FER_2"/>
    <property type="match status" value="1"/>
</dbReference>
<dbReference type="AlphaFoldDB" id="A0A1G7ZLN3"/>
<dbReference type="PROSITE" id="PS51669">
    <property type="entry name" value="4FE4S_MOW_BIS_MGD"/>
    <property type="match status" value="1"/>
</dbReference>
<dbReference type="CDD" id="cd02759">
    <property type="entry name" value="MopB_Acetylene-hydratase"/>
    <property type="match status" value="1"/>
</dbReference>
<dbReference type="InterPro" id="IPR006963">
    <property type="entry name" value="Mopterin_OxRdtase_4Fe-4S_dom"/>
</dbReference>
<feature type="domain" description="2Fe-2S ferredoxin-type" evidence="5">
    <location>
        <begin position="1050"/>
        <end position="1131"/>
    </location>
</feature>
<evidence type="ECO:0000259" key="5">
    <source>
        <dbReference type="PROSITE" id="PS51085"/>
    </source>
</evidence>
<dbReference type="CDD" id="cd00207">
    <property type="entry name" value="fer2"/>
    <property type="match status" value="1"/>
</dbReference>
<reference evidence="8 9" key="1">
    <citation type="submission" date="2016-10" db="EMBL/GenBank/DDBJ databases">
        <authorList>
            <person name="de Groot N.N."/>
        </authorList>
    </citation>
    <scope>NUCLEOTIDE SEQUENCE [LARGE SCALE GENOMIC DNA]</scope>
    <source>
        <strain evidence="8 9">LMG 18387</strain>
    </source>
</reference>
<dbReference type="Gene3D" id="3.30.200.210">
    <property type="match status" value="1"/>
</dbReference>
<feature type="domain" description="FAD-binding FR-type" evidence="6">
    <location>
        <begin position="786"/>
        <end position="902"/>
    </location>
</feature>
<dbReference type="EMBL" id="FNDG01000002">
    <property type="protein sequence ID" value="SDH09598.1"/>
    <property type="molecule type" value="Genomic_DNA"/>
</dbReference>
<protein>
    <submittedName>
        <fullName evidence="8">Anaerobic selenocysteine-containing dehydrogenase</fullName>
    </submittedName>
</protein>
<keyword evidence="4" id="KW-0411">Iron-sulfur</keyword>
<dbReference type="Gene3D" id="3.40.228.10">
    <property type="entry name" value="Dimethylsulfoxide Reductase, domain 2"/>
    <property type="match status" value="1"/>
</dbReference>
<dbReference type="Gene3D" id="3.10.20.30">
    <property type="match status" value="1"/>
</dbReference>
<keyword evidence="3" id="KW-0408">Iron</keyword>
<organism evidence="8 9">
    <name type="scientific">Phytopseudomonas flavescens</name>
    <dbReference type="NCBI Taxonomy" id="29435"/>
    <lineage>
        <taxon>Bacteria</taxon>
        <taxon>Pseudomonadati</taxon>
        <taxon>Pseudomonadota</taxon>
        <taxon>Gammaproteobacteria</taxon>
        <taxon>Pseudomonadales</taxon>
        <taxon>Pseudomonadaceae</taxon>
        <taxon>Phytopseudomonas</taxon>
    </lineage>
</organism>
<dbReference type="InterPro" id="IPR006657">
    <property type="entry name" value="MoPterin_dinucl-bd_dom"/>
</dbReference>
<dbReference type="Gene3D" id="2.40.30.10">
    <property type="entry name" value="Translation factors"/>
    <property type="match status" value="1"/>
</dbReference>
<feature type="domain" description="4Fe-4S Mo/W bis-MGD-type" evidence="7">
    <location>
        <begin position="5"/>
        <end position="60"/>
    </location>
</feature>
<dbReference type="Gene3D" id="3.40.50.740">
    <property type="match status" value="1"/>
</dbReference>
<dbReference type="PANTHER" id="PTHR43742">
    <property type="entry name" value="TRIMETHYLAMINE-N-OXIDE REDUCTASE"/>
    <property type="match status" value="1"/>
</dbReference>
<dbReference type="SUPFAM" id="SSF53706">
    <property type="entry name" value="Formate dehydrogenase/DMSO reductase, domains 1-3"/>
    <property type="match status" value="1"/>
</dbReference>
<evidence type="ECO:0000313" key="9">
    <source>
        <dbReference type="Proteomes" id="UP000198606"/>
    </source>
</evidence>
<dbReference type="SUPFAM" id="SSF63380">
    <property type="entry name" value="Riboflavin synthase domain-like"/>
    <property type="match status" value="1"/>
</dbReference>
<proteinExistence type="inferred from homology"/>
<dbReference type="GO" id="GO:0043546">
    <property type="term" value="F:molybdopterin cofactor binding"/>
    <property type="evidence" value="ECO:0007669"/>
    <property type="project" value="InterPro"/>
</dbReference>
<evidence type="ECO:0000259" key="6">
    <source>
        <dbReference type="PROSITE" id="PS51384"/>
    </source>
</evidence>
<dbReference type="InterPro" id="IPR001433">
    <property type="entry name" value="OxRdtase_FAD/NAD-bd"/>
</dbReference>
<evidence type="ECO:0000256" key="2">
    <source>
        <dbReference type="ARBA" id="ARBA00022723"/>
    </source>
</evidence>
<keyword evidence="2" id="KW-0479">Metal-binding</keyword>
<dbReference type="InterPro" id="IPR001041">
    <property type="entry name" value="2Fe-2S_ferredoxin-type"/>
</dbReference>
<dbReference type="InterPro" id="IPR037949">
    <property type="entry name" value="MopB_CT_Acetylene-hydratase"/>
</dbReference>
<dbReference type="Pfam" id="PF00175">
    <property type="entry name" value="NAD_binding_1"/>
    <property type="match status" value="1"/>
</dbReference>
<dbReference type="InterPro" id="IPR050612">
    <property type="entry name" value="Prok_Mopterin_Oxidored"/>
</dbReference>
<dbReference type="GO" id="GO:0016491">
    <property type="term" value="F:oxidoreductase activity"/>
    <property type="evidence" value="ECO:0007669"/>
    <property type="project" value="InterPro"/>
</dbReference>
<dbReference type="Pfam" id="PF01568">
    <property type="entry name" value="Molydop_binding"/>
    <property type="match status" value="1"/>
</dbReference>
<dbReference type="Gene3D" id="2.40.40.20">
    <property type="match status" value="1"/>
</dbReference>
<dbReference type="SMART" id="SM00926">
    <property type="entry name" value="Molybdop_Fe4S4"/>
    <property type="match status" value="1"/>
</dbReference>
<comment type="similarity">
    <text evidence="1">Belongs to the prokaryotic molybdopterin-containing oxidoreductase family.</text>
</comment>
<dbReference type="Proteomes" id="UP000198606">
    <property type="component" value="Unassembled WGS sequence"/>
</dbReference>
<dbReference type="InterPro" id="IPR008333">
    <property type="entry name" value="Cbr1-like_FAD-bd_dom"/>
</dbReference>
<gene>
    <name evidence="8" type="ORF">SAMN05216588_102396</name>
</gene>
<dbReference type="SUPFAM" id="SSF52343">
    <property type="entry name" value="Ferredoxin reductase-like, C-terminal NADP-linked domain"/>
    <property type="match status" value="1"/>
</dbReference>
<dbReference type="Pfam" id="PF00111">
    <property type="entry name" value="Fer2"/>
    <property type="match status" value="1"/>
</dbReference>
<dbReference type="GO" id="GO:0018818">
    <property type="term" value="F:acetylene hydratase activity"/>
    <property type="evidence" value="ECO:0007669"/>
    <property type="project" value="InterPro"/>
</dbReference>
<dbReference type="GO" id="GO:0046872">
    <property type="term" value="F:metal ion binding"/>
    <property type="evidence" value="ECO:0007669"/>
    <property type="project" value="UniProtKB-KW"/>
</dbReference>
<dbReference type="InterPro" id="IPR041930">
    <property type="entry name" value="Acetylene_hydratase"/>
</dbReference>
<dbReference type="Pfam" id="PF00970">
    <property type="entry name" value="FAD_binding_6"/>
    <property type="match status" value="1"/>
</dbReference>
<evidence type="ECO:0000313" key="8">
    <source>
        <dbReference type="EMBL" id="SDH09598.1"/>
    </source>
</evidence>
<dbReference type="InterPro" id="IPR017927">
    <property type="entry name" value="FAD-bd_FR_type"/>
</dbReference>
<name>A0A1G7ZLN3_9GAMM</name>
<dbReference type="InterPro" id="IPR017938">
    <property type="entry name" value="Riboflavin_synthase-like_b-brl"/>
</dbReference>
<dbReference type="CDD" id="cd06184">
    <property type="entry name" value="flavohem_like_fad_nad_binding"/>
    <property type="match status" value="1"/>
</dbReference>
<dbReference type="Pfam" id="PF04879">
    <property type="entry name" value="Molybdop_Fe4S4"/>
    <property type="match status" value="1"/>
</dbReference>
<evidence type="ECO:0000256" key="1">
    <source>
        <dbReference type="ARBA" id="ARBA00010312"/>
    </source>
</evidence>
<dbReference type="PANTHER" id="PTHR43742:SF6">
    <property type="entry name" value="OXIDOREDUCTASE YYAE-RELATED"/>
    <property type="match status" value="1"/>
</dbReference>